<evidence type="ECO:0000313" key="2">
    <source>
        <dbReference type="EMBL" id="KAF4705993.1"/>
    </source>
</evidence>
<comment type="caution">
    <text evidence="2">The sequence shown here is derived from an EMBL/GenBank/DDBJ whole genome shotgun (WGS) entry which is preliminary data.</text>
</comment>
<evidence type="ECO:0000313" key="3">
    <source>
        <dbReference type="Proteomes" id="UP000574390"/>
    </source>
</evidence>
<evidence type="ECO:0000256" key="1">
    <source>
        <dbReference type="SAM" id="MobiDB-lite"/>
    </source>
</evidence>
<name>A0A7J6QC99_PEROL</name>
<sequence length="502" mass="55750">MTVSTGKVSSVAVPLQAASKKEILRQLKRFFISTNTAWTDRKGGGPTGEAKGRRRIEACVGESRADHPSGPQATDSGKAPQVKTTPGDGRLEGLLAERRLHPGFLIAENCVSDEITILEDRRGPPANAPVWPLMPHKYRAPICRCSDDVEDMLDRIDRLRCVSSGSPAPTKPLSRRDGLFYATVMNLVTARAEWLFVKTEGRHLANGFRINTPSSASQGGVLHLTAVASLDGWGLPKGKSDRRKGAMARIDPQEVLGIPELHVVPEAHRVLLPEAWCALLTVEYETLSSIHYQSPLSPHAEVYFVSQLAEIAMLRWTEPGADKAAVDEAVLRIVWSLWRMYYTHPAEGKARDRHDLIIAKILATMGFACYRLGEFPLARECFKNAKILRISYNTRRHREPPMICPHVAAWGHNEALALSALGKYRTAYKLAWSAAEIMKGTRGPDHPQTVHCRLTVERLKRRPDVAMSLSAGVDVSPKEAIKAMKKTEKRPKATKINNRRRK</sequence>
<organism evidence="2 3">
    <name type="scientific">Perkinsus olseni</name>
    <name type="common">Perkinsus atlanticus</name>
    <dbReference type="NCBI Taxonomy" id="32597"/>
    <lineage>
        <taxon>Eukaryota</taxon>
        <taxon>Sar</taxon>
        <taxon>Alveolata</taxon>
        <taxon>Perkinsozoa</taxon>
        <taxon>Perkinsea</taxon>
        <taxon>Perkinsida</taxon>
        <taxon>Perkinsidae</taxon>
        <taxon>Perkinsus</taxon>
    </lineage>
</organism>
<dbReference type="Gene3D" id="1.25.40.10">
    <property type="entry name" value="Tetratricopeptide repeat domain"/>
    <property type="match status" value="1"/>
</dbReference>
<reference evidence="2 3" key="1">
    <citation type="submission" date="2020-04" db="EMBL/GenBank/DDBJ databases">
        <title>Perkinsus olseni comparative genomics.</title>
        <authorList>
            <person name="Bogema D.R."/>
        </authorList>
    </citation>
    <scope>NUCLEOTIDE SEQUENCE [LARGE SCALE GENOMIC DNA]</scope>
    <source>
        <strain evidence="2">ATCC PRA-205</strain>
    </source>
</reference>
<feature type="compositionally biased region" description="Basic residues" evidence="1">
    <location>
        <begin position="487"/>
        <end position="502"/>
    </location>
</feature>
<feature type="region of interest" description="Disordered" evidence="1">
    <location>
        <begin position="482"/>
        <end position="502"/>
    </location>
</feature>
<proteinExistence type="predicted"/>
<dbReference type="InterPro" id="IPR011990">
    <property type="entry name" value="TPR-like_helical_dom_sf"/>
</dbReference>
<dbReference type="Proteomes" id="UP000574390">
    <property type="component" value="Unassembled WGS sequence"/>
</dbReference>
<protein>
    <submittedName>
        <fullName evidence="2">Uncharacterized protein</fullName>
    </submittedName>
</protein>
<dbReference type="SUPFAM" id="SSF48452">
    <property type="entry name" value="TPR-like"/>
    <property type="match status" value="1"/>
</dbReference>
<feature type="region of interest" description="Disordered" evidence="1">
    <location>
        <begin position="61"/>
        <end position="88"/>
    </location>
</feature>
<accession>A0A7J6QC99</accession>
<dbReference type="EMBL" id="JABANM010030585">
    <property type="protein sequence ID" value="KAF4705993.1"/>
    <property type="molecule type" value="Genomic_DNA"/>
</dbReference>
<gene>
    <name evidence="2" type="ORF">FOZ62_016057</name>
</gene>
<dbReference type="AlphaFoldDB" id="A0A7J6QC99"/>